<dbReference type="Pfam" id="PF19054">
    <property type="entry name" value="DUF5753"/>
    <property type="match status" value="1"/>
</dbReference>
<dbReference type="Gene3D" id="1.10.260.40">
    <property type="entry name" value="lambda repressor-like DNA-binding domains"/>
    <property type="match status" value="1"/>
</dbReference>
<dbReference type="InterPro" id="IPR043917">
    <property type="entry name" value="DUF5753"/>
</dbReference>
<name>A0ABC8C170_9ACTN</name>
<dbReference type="SUPFAM" id="SSF47413">
    <property type="entry name" value="lambda repressor-like DNA-binding domains"/>
    <property type="match status" value="1"/>
</dbReference>
<dbReference type="Proteomes" id="UP000192251">
    <property type="component" value="Chromosome"/>
</dbReference>
<reference evidence="2 3" key="1">
    <citation type="submission" date="2017-04" db="EMBL/GenBank/DDBJ databases">
        <title>The complete genome sequence of Streptomyces albolongus YIM 101047, the producer of novel bafilomycins and novel odoriferous sesquiterpenoids.</title>
        <authorList>
            <person name="Yin M."/>
            <person name="Jiang Y."/>
        </authorList>
    </citation>
    <scope>NUCLEOTIDE SEQUENCE [LARGE SCALE GENOMIC DNA]</scope>
    <source>
        <strain evidence="2 3">YIM 101047</strain>
    </source>
</reference>
<dbReference type="InterPro" id="IPR001387">
    <property type="entry name" value="Cro/C1-type_HTH"/>
</dbReference>
<dbReference type="RefSeq" id="WP_084752019.1">
    <property type="nucleotide sequence ID" value="NZ_CP020563.1"/>
</dbReference>
<feature type="domain" description="HTH cro/C1-type" evidence="1">
    <location>
        <begin position="22"/>
        <end position="76"/>
    </location>
</feature>
<dbReference type="InterPro" id="IPR010982">
    <property type="entry name" value="Lambda_DNA-bd_dom_sf"/>
</dbReference>
<dbReference type="PROSITE" id="PS50943">
    <property type="entry name" value="HTH_CROC1"/>
    <property type="match status" value="1"/>
</dbReference>
<dbReference type="Pfam" id="PF13560">
    <property type="entry name" value="HTH_31"/>
    <property type="match status" value="1"/>
</dbReference>
<evidence type="ECO:0000259" key="1">
    <source>
        <dbReference type="PROSITE" id="PS50943"/>
    </source>
</evidence>
<proteinExistence type="predicted"/>
<dbReference type="CDD" id="cd00093">
    <property type="entry name" value="HTH_XRE"/>
    <property type="match status" value="1"/>
</dbReference>
<protein>
    <submittedName>
        <fullName evidence="2">DNA-binding protein</fullName>
    </submittedName>
</protein>
<organism evidence="2 3">
    <name type="scientific">Kitasatospora albolonga</name>
    <dbReference type="NCBI Taxonomy" id="68173"/>
    <lineage>
        <taxon>Bacteria</taxon>
        <taxon>Bacillati</taxon>
        <taxon>Actinomycetota</taxon>
        <taxon>Actinomycetes</taxon>
        <taxon>Kitasatosporales</taxon>
        <taxon>Streptomycetaceae</taxon>
        <taxon>Kitasatospora</taxon>
    </lineage>
</organism>
<dbReference type="EMBL" id="CP020563">
    <property type="protein sequence ID" value="ARF76472.1"/>
    <property type="molecule type" value="Genomic_DNA"/>
</dbReference>
<dbReference type="SMART" id="SM00530">
    <property type="entry name" value="HTH_XRE"/>
    <property type="match status" value="1"/>
</dbReference>
<sequence length="271" mass="30308">MARPPKELTPEKSVEDLLGSKIRKLRLAQGWEITDLAAKVFVSPGRISSIETANDPPGRDLTVKLEQVFGVDGALLELQMLIKSEAFKNYAQRFLRDQAGARSIHEFSPGVPGLLQTADYARALMALDFTDDPEGLEDSVVRRAERQEVFGRKNPPWLWVVLAEPILYQGRGSSEIMARQIDHLLEMGERPCINIQVLPIDQPAVPGSISLLTLRDGTRTAYAEGFSTGTYYQEPSDVDRLQRIYDHVQAGALDLDASAQVMRDARRKHQR</sequence>
<dbReference type="KEGG" id="kab:B7C62_32440"/>
<dbReference type="AlphaFoldDB" id="A0ABC8C170"/>
<dbReference type="GO" id="GO:0003677">
    <property type="term" value="F:DNA binding"/>
    <property type="evidence" value="ECO:0007669"/>
    <property type="project" value="UniProtKB-KW"/>
</dbReference>
<accession>A0ABC8C170</accession>
<keyword evidence="2" id="KW-0238">DNA-binding</keyword>
<evidence type="ECO:0000313" key="2">
    <source>
        <dbReference type="EMBL" id="ARF76472.1"/>
    </source>
</evidence>
<keyword evidence="3" id="KW-1185">Reference proteome</keyword>
<evidence type="ECO:0000313" key="3">
    <source>
        <dbReference type="Proteomes" id="UP000192251"/>
    </source>
</evidence>
<gene>
    <name evidence="2" type="ORF">B7C62_32440</name>
</gene>